<dbReference type="AlphaFoldDB" id="A0A2U9Q0M4"/>
<name>A0A2U9Q0M4_MYCSE</name>
<dbReference type="Proteomes" id="UP000011200">
    <property type="component" value="Chromosome"/>
</dbReference>
<accession>A0A2U9Q0M4</accession>
<gene>
    <name evidence="1" type="ORF">D806_066700</name>
</gene>
<organism evidence="1 2">
    <name type="scientific">Mycolicibacterium smegmatis (strain MKD8)</name>
    <name type="common">Mycobacterium smegmatis</name>
    <dbReference type="NCBI Taxonomy" id="1214915"/>
    <lineage>
        <taxon>Bacteria</taxon>
        <taxon>Bacillati</taxon>
        <taxon>Actinomycetota</taxon>
        <taxon>Actinomycetes</taxon>
        <taxon>Mycobacteriales</taxon>
        <taxon>Mycobacteriaceae</taxon>
        <taxon>Mycolicibacterium</taxon>
    </lineage>
</organism>
<evidence type="ECO:0000313" key="2">
    <source>
        <dbReference type="Proteomes" id="UP000011200"/>
    </source>
</evidence>
<dbReference type="EMBL" id="CP027541">
    <property type="protein sequence ID" value="AWT57602.1"/>
    <property type="molecule type" value="Genomic_DNA"/>
</dbReference>
<sequence length="29" mass="3369">MSMTTTENTTALDEYPVDFGHHIRQFLGR</sequence>
<protein>
    <submittedName>
        <fullName evidence="1">Uncharacterized protein</fullName>
    </submittedName>
</protein>
<proteinExistence type="predicted"/>
<evidence type="ECO:0000313" key="1">
    <source>
        <dbReference type="EMBL" id="AWT57602.1"/>
    </source>
</evidence>
<reference evidence="2" key="2">
    <citation type="submission" date="2018-03" db="EMBL/GenBank/DDBJ databases">
        <authorList>
            <person name="Derbyshire K."/>
            <person name="Gray T.A."/>
            <person name="Champion M."/>
        </authorList>
    </citation>
    <scope>NUCLEOTIDE SEQUENCE [LARGE SCALE GENOMIC DNA]</scope>
    <source>
        <strain evidence="2">MKD8</strain>
    </source>
</reference>
<reference evidence="1 2" key="1">
    <citation type="journal article" date="2013" name="Genome Announc.">
        <title>Draft genome sequence of MKD8, a conjugal recipient Mycobacterium smegmatis strain.</title>
        <authorList>
            <person name="Gray T.A."/>
            <person name="Palumbo M.J."/>
            <person name="Derbyshire K.M."/>
        </authorList>
    </citation>
    <scope>NUCLEOTIDE SEQUENCE [LARGE SCALE GENOMIC DNA]</scope>
    <source>
        <strain evidence="1 2">MKD8</strain>
    </source>
</reference>